<protein>
    <submittedName>
        <fullName evidence="2">GTP pyrophosphokinase</fullName>
        <ecNumber evidence="2">2.7.6.5</ecNumber>
    </submittedName>
</protein>
<dbReference type="GO" id="GO:0005886">
    <property type="term" value="C:plasma membrane"/>
    <property type="evidence" value="ECO:0007669"/>
    <property type="project" value="TreeGrafter"/>
</dbReference>
<reference evidence="2 3" key="1">
    <citation type="submission" date="2018-05" db="EMBL/GenBank/DDBJ databases">
        <title>Candidatus Cardinium hertigii Genome Assembly.</title>
        <authorList>
            <person name="Showmaker K.C."/>
            <person name="Walden K.O."/>
            <person name="Fields C.J."/>
            <person name="Lambert K.N."/>
            <person name="Hudson M.E."/>
        </authorList>
    </citation>
    <scope>NUCLEOTIDE SEQUENCE [LARGE SCALE GENOMIC DNA]</scope>
    <source>
        <strain evidence="3">cHgTN10</strain>
    </source>
</reference>
<dbReference type="Proteomes" id="UP000245872">
    <property type="component" value="Chromosome"/>
</dbReference>
<dbReference type="RefSeq" id="WP_109996888.1">
    <property type="nucleotide sequence ID" value="NZ_CP029619.1"/>
</dbReference>
<dbReference type="InterPro" id="IPR007685">
    <property type="entry name" value="RelA_SpoT"/>
</dbReference>
<sequence>MDKNKTFLESGSLHQLATALTASSIAQKRIKATIQAACIWANFFEKRKDPFVNYPTIRSLQTSYQIAYIAVTEMLLELPAVIATILTPSFAAGWVSLEAIAEHFGEETASVLAAIDSLHSCIIQYNTIDQYAPYVEATAPPVTAALLDICDIIRLYYNAPAEEQQEKVLARTSKTFLFELKYFYIPLVHKIRLYDIQTKLADFWFKHTDTINYYAITAQLGKTKLERQRQLDFIVEEVSLIMRKYGIDCIIKKRVKSLYGIWHKMQKLNAPFNQIHDLTAIRIILLDSSNKTLAEEKIICWRVLSILSNLYKPLNTIMRDWISIPKDNGYESLHLSFETHYHGELEVQIRTERMDYIAEQGTATHWQYKYGK</sequence>
<name>A0A2Z3LFR8_9BACT</name>
<keyword evidence="2" id="KW-0808">Transferase</keyword>
<accession>A0A2Z3LFR8</accession>
<dbReference type="GO" id="GO:0016301">
    <property type="term" value="F:kinase activity"/>
    <property type="evidence" value="ECO:0007669"/>
    <property type="project" value="UniProtKB-KW"/>
</dbReference>
<dbReference type="GO" id="GO:0015969">
    <property type="term" value="P:guanosine tetraphosphate metabolic process"/>
    <property type="evidence" value="ECO:0007669"/>
    <property type="project" value="InterPro"/>
</dbReference>
<dbReference type="KEGG" id="cher:DK880_00087"/>
<dbReference type="SUPFAM" id="SSF81301">
    <property type="entry name" value="Nucleotidyltransferase"/>
    <property type="match status" value="1"/>
</dbReference>
<proteinExistence type="predicted"/>
<dbReference type="GO" id="GO:0008728">
    <property type="term" value="F:GTP diphosphokinase activity"/>
    <property type="evidence" value="ECO:0007669"/>
    <property type="project" value="UniProtKB-EC"/>
</dbReference>
<dbReference type="AlphaFoldDB" id="A0A2Z3LFR8"/>
<dbReference type="Gene3D" id="3.30.460.10">
    <property type="entry name" value="Beta Polymerase, domain 2"/>
    <property type="match status" value="1"/>
</dbReference>
<keyword evidence="2" id="KW-0418">Kinase</keyword>
<dbReference type="EC" id="2.7.6.5" evidence="2"/>
<dbReference type="OrthoDB" id="9805041at2"/>
<dbReference type="Gene3D" id="1.10.3210.10">
    <property type="entry name" value="Hypothetical protein af1432"/>
    <property type="match status" value="1"/>
</dbReference>
<dbReference type="InterPro" id="IPR043519">
    <property type="entry name" value="NT_sf"/>
</dbReference>
<dbReference type="EMBL" id="CP029619">
    <property type="protein sequence ID" value="AWN81425.1"/>
    <property type="molecule type" value="Genomic_DNA"/>
</dbReference>
<evidence type="ECO:0000313" key="2">
    <source>
        <dbReference type="EMBL" id="AWN81425.1"/>
    </source>
</evidence>
<keyword evidence="3" id="KW-1185">Reference proteome</keyword>
<dbReference type="CDD" id="cd05399">
    <property type="entry name" value="NT_Rel-Spo_like"/>
    <property type="match status" value="1"/>
</dbReference>
<dbReference type="PANTHER" id="PTHR21262">
    <property type="entry name" value="GUANOSINE-3',5'-BIS DIPHOSPHATE 3'-PYROPHOSPHOHYDROLASE"/>
    <property type="match status" value="1"/>
</dbReference>
<feature type="domain" description="RelA/SpoT" evidence="1">
    <location>
        <begin position="253"/>
        <end position="372"/>
    </location>
</feature>
<organism evidence="2 3">
    <name type="scientific">Candidatus Cardinium hertigii</name>
    <dbReference type="NCBI Taxonomy" id="247481"/>
    <lineage>
        <taxon>Bacteria</taxon>
        <taxon>Pseudomonadati</taxon>
        <taxon>Bacteroidota</taxon>
        <taxon>Cytophagia</taxon>
        <taxon>Cytophagales</taxon>
        <taxon>Amoebophilaceae</taxon>
        <taxon>Candidatus Cardinium</taxon>
    </lineage>
</organism>
<evidence type="ECO:0000313" key="3">
    <source>
        <dbReference type="Proteomes" id="UP000245872"/>
    </source>
</evidence>
<gene>
    <name evidence="2" type="primary">relA_1</name>
    <name evidence="2" type="ORF">DK880_00087</name>
</gene>
<dbReference type="PANTHER" id="PTHR21262:SF31">
    <property type="entry name" value="GTP PYROPHOSPHOKINASE"/>
    <property type="match status" value="1"/>
</dbReference>
<dbReference type="Pfam" id="PF04607">
    <property type="entry name" value="RelA_SpoT"/>
    <property type="match status" value="1"/>
</dbReference>
<dbReference type="SMART" id="SM00954">
    <property type="entry name" value="RelA_SpoT"/>
    <property type="match status" value="1"/>
</dbReference>
<evidence type="ECO:0000259" key="1">
    <source>
        <dbReference type="SMART" id="SM00954"/>
    </source>
</evidence>
<dbReference type="SUPFAM" id="SSF109604">
    <property type="entry name" value="HD-domain/PDEase-like"/>
    <property type="match status" value="1"/>
</dbReference>